<feature type="domain" description="SH3" evidence="4">
    <location>
        <begin position="223"/>
        <end position="284"/>
    </location>
</feature>
<dbReference type="Proteomes" id="UP000000267">
    <property type="component" value="Unassembled WGS sequence"/>
</dbReference>
<dbReference type="GO" id="GO:0001100">
    <property type="term" value="P:negative regulation of exit from mitosis"/>
    <property type="evidence" value="ECO:0007669"/>
    <property type="project" value="EnsemblFungi"/>
</dbReference>
<dbReference type="SUPFAM" id="SSF50044">
    <property type="entry name" value="SH3-domain"/>
    <property type="match status" value="1"/>
</dbReference>
<dbReference type="GO" id="GO:0006355">
    <property type="term" value="P:regulation of DNA-templated transcription"/>
    <property type="evidence" value="ECO:0007669"/>
    <property type="project" value="EnsemblFungi"/>
</dbReference>
<dbReference type="GO" id="GO:0032880">
    <property type="term" value="P:regulation of protein localization"/>
    <property type="evidence" value="ECO:0007669"/>
    <property type="project" value="EnsemblFungi"/>
</dbReference>
<feature type="compositionally biased region" description="Low complexity" evidence="3">
    <location>
        <begin position="103"/>
        <end position="123"/>
    </location>
</feature>
<dbReference type="GO" id="GO:0032465">
    <property type="term" value="P:regulation of cytokinesis"/>
    <property type="evidence" value="ECO:0007669"/>
    <property type="project" value="EnsemblFungi"/>
</dbReference>
<dbReference type="GO" id="GO:0090337">
    <property type="term" value="P:regulation of formin-nucleated actin cable assembly"/>
    <property type="evidence" value="ECO:0007669"/>
    <property type="project" value="EnsemblFungi"/>
</dbReference>
<dbReference type="GO" id="GO:0019888">
    <property type="term" value="F:protein phosphatase regulator activity"/>
    <property type="evidence" value="ECO:0007669"/>
    <property type="project" value="EnsemblFungi"/>
</dbReference>
<evidence type="ECO:0000313" key="6">
    <source>
        <dbReference type="Proteomes" id="UP000000267"/>
    </source>
</evidence>
<name>A7TIL4_VANPO</name>
<dbReference type="Pfam" id="PF00018">
    <property type="entry name" value="SH3_1"/>
    <property type="match status" value="1"/>
</dbReference>
<feature type="region of interest" description="Disordered" evidence="3">
    <location>
        <begin position="97"/>
        <end position="137"/>
    </location>
</feature>
<protein>
    <recommendedName>
        <fullName evidence="4">SH3 domain-containing protein</fullName>
    </recommendedName>
</protein>
<feature type="compositionally biased region" description="Low complexity" evidence="3">
    <location>
        <begin position="50"/>
        <end position="71"/>
    </location>
</feature>
<dbReference type="SMART" id="SM00326">
    <property type="entry name" value="SH3"/>
    <property type="match status" value="1"/>
</dbReference>
<evidence type="ECO:0000256" key="1">
    <source>
        <dbReference type="ARBA" id="ARBA00022443"/>
    </source>
</evidence>
<dbReference type="GO" id="GO:0008360">
    <property type="term" value="P:regulation of cell shape"/>
    <property type="evidence" value="ECO:0007669"/>
    <property type="project" value="EnsemblFungi"/>
</dbReference>
<reference evidence="5 6" key="1">
    <citation type="journal article" date="2007" name="Proc. Natl. Acad. Sci. U.S.A.">
        <title>Independent sorting-out of thousands of duplicated gene pairs in two yeast species descended from a whole-genome duplication.</title>
        <authorList>
            <person name="Scannell D.R."/>
            <person name="Frank A.C."/>
            <person name="Conant G.C."/>
            <person name="Byrne K.P."/>
            <person name="Woolfit M."/>
            <person name="Wolfe K.H."/>
        </authorList>
    </citation>
    <scope>NUCLEOTIDE SEQUENCE [LARGE SCALE GENOMIC DNA]</scope>
    <source>
        <strain evidence="6">ATCC 22028 / DSM 70294 / BCRC 21397 / CBS 2163 / NBRC 10782 / NRRL Y-8283 / UCD 57-17</strain>
    </source>
</reference>
<evidence type="ECO:0000259" key="4">
    <source>
        <dbReference type="PROSITE" id="PS50002"/>
    </source>
</evidence>
<proteinExistence type="predicted"/>
<dbReference type="GO" id="GO:1905047">
    <property type="term" value="P:mitotic spindle pole body organization"/>
    <property type="evidence" value="ECO:0007669"/>
    <property type="project" value="EnsemblFungi"/>
</dbReference>
<dbReference type="GO" id="GO:0060627">
    <property type="term" value="P:regulation of vesicle-mediated transport"/>
    <property type="evidence" value="ECO:0007669"/>
    <property type="project" value="EnsemblFungi"/>
</dbReference>
<organism evidence="6">
    <name type="scientific">Vanderwaltozyma polyspora (strain ATCC 22028 / DSM 70294 / BCRC 21397 / CBS 2163 / NBRC 10782 / NRRL Y-8283 / UCD 57-17)</name>
    <name type="common">Kluyveromyces polysporus</name>
    <dbReference type="NCBI Taxonomy" id="436907"/>
    <lineage>
        <taxon>Eukaryota</taxon>
        <taxon>Fungi</taxon>
        <taxon>Dikarya</taxon>
        <taxon>Ascomycota</taxon>
        <taxon>Saccharomycotina</taxon>
        <taxon>Saccharomycetes</taxon>
        <taxon>Saccharomycetales</taxon>
        <taxon>Saccharomycetaceae</taxon>
        <taxon>Vanderwaltozyma</taxon>
    </lineage>
</organism>
<feature type="region of interest" description="Disordered" evidence="3">
    <location>
        <begin position="591"/>
        <end position="621"/>
    </location>
</feature>
<dbReference type="OMA" id="NCWKNEN"/>
<feature type="compositionally biased region" description="Polar residues" evidence="3">
    <location>
        <begin position="314"/>
        <end position="327"/>
    </location>
</feature>
<evidence type="ECO:0000313" key="5">
    <source>
        <dbReference type="EMBL" id="EDO17952.1"/>
    </source>
</evidence>
<feature type="region of interest" description="Disordered" evidence="3">
    <location>
        <begin position="314"/>
        <end position="345"/>
    </location>
</feature>
<sequence length="712" mass="78994">MEGLNGIKGFSGIGNNGNGSLSSINNLTVSINNDLLNDPDLVDEMKFQRPSLNNDPNSGSSNSDDISNSGSVILTPTSNLGSPLKLLNDLIAEKDSNHPLSKSHLNSNSTSNSNSNSNSNSHINNDDESIGLSNAYDYSDSDFEDNLEERLKNMNVEDNTINRTPPNIKDDSSDYGNTDEEQEQEQVQKDDKGIDDDDDLEEDEEDELEDDDSYQQLPPPKELDPEKVYALYAFDGPDPSHCKLEQDEACILLNDQDSYWWLVKKCRNNKIGFAPAEILETFPERLARLNCWKNENMSNQSLNSRSENILKINSANEQESSSTTNDAPTEENDAGDGDSNKDYNLKDYNKTNKSVSFSDVITYADRFVTESDDSEVSFKLYDEFTEVEMNNDDVSEVVSDVSFAIDSLKPLNVKKVRQSRSTTNEDSKEKHPTPPASPDTSDATIVLTTSTPVSVSIEDTDANIAIEDNVQKIFEAPVPPFGATNTSTKLQNSNSDYSISTIGEFSPSSSEFTNDSPQMQDQEFEPENTSLPSSRAIQDISKLVKSNTDLTTTLESKTEETIVHISNASTEISTKKLDVEESIAKYIKTDDDEKQNEGEEVTNFTEKSTNISSNYSDSSNSIDNIEKQEVSEVITSAHNSSSDDFYMETERIPSSMSISSTHSVGKNASTTNHKNIESIDGISQHPLIEQLYNPIFDKMNNLMRQIDDIVQE</sequence>
<evidence type="ECO:0000256" key="2">
    <source>
        <dbReference type="PROSITE-ProRule" id="PRU00192"/>
    </source>
</evidence>
<dbReference type="GO" id="GO:0000164">
    <property type="term" value="C:protein phosphatase type 1 complex"/>
    <property type="evidence" value="ECO:0007669"/>
    <property type="project" value="EnsemblFungi"/>
</dbReference>
<evidence type="ECO:0000256" key="3">
    <source>
        <dbReference type="SAM" id="MobiDB-lite"/>
    </source>
</evidence>
<dbReference type="FunCoup" id="A7TIL4">
    <property type="interactions" value="381"/>
</dbReference>
<feature type="compositionally biased region" description="Basic and acidic residues" evidence="3">
    <location>
        <begin position="423"/>
        <end position="432"/>
    </location>
</feature>
<dbReference type="InParanoid" id="A7TIL4"/>
<dbReference type="InterPro" id="IPR036028">
    <property type="entry name" value="SH3-like_dom_sf"/>
</dbReference>
<dbReference type="PhylomeDB" id="A7TIL4"/>
<feature type="region of interest" description="Disordered" evidence="3">
    <location>
        <begin position="506"/>
        <end position="533"/>
    </location>
</feature>
<dbReference type="AlphaFoldDB" id="A7TIL4"/>
<feature type="region of interest" description="Disordered" evidence="3">
    <location>
        <begin position="48"/>
        <end position="79"/>
    </location>
</feature>
<dbReference type="GO" id="GO:1990615">
    <property type="term" value="C:Kelch-containing formin regulatory complex"/>
    <property type="evidence" value="ECO:0007669"/>
    <property type="project" value="EnsemblFungi"/>
</dbReference>
<dbReference type="OrthoDB" id="196165at2759"/>
<dbReference type="STRING" id="436907.A7TIL4"/>
<keyword evidence="1 2" id="KW-0728">SH3 domain</keyword>
<dbReference type="GO" id="GO:0005934">
    <property type="term" value="C:cellular bud tip"/>
    <property type="evidence" value="ECO:0007669"/>
    <property type="project" value="EnsemblFungi"/>
</dbReference>
<dbReference type="KEGG" id="vpo:Kpol_1010p70"/>
<dbReference type="PROSITE" id="PS50002">
    <property type="entry name" value="SH3"/>
    <property type="match status" value="1"/>
</dbReference>
<dbReference type="HOGENOM" id="CLU_024078_0_0_1"/>
<keyword evidence="6" id="KW-1185">Reference proteome</keyword>
<accession>A7TIL4</accession>
<feature type="compositionally biased region" description="Low complexity" evidence="3">
    <location>
        <begin position="608"/>
        <end position="621"/>
    </location>
</feature>
<feature type="region of interest" description="Disordered" evidence="3">
    <location>
        <begin position="154"/>
        <end position="222"/>
    </location>
</feature>
<dbReference type="Gene3D" id="2.30.30.40">
    <property type="entry name" value="SH3 Domains"/>
    <property type="match status" value="1"/>
</dbReference>
<dbReference type="GO" id="GO:0005935">
    <property type="term" value="C:cellular bud neck"/>
    <property type="evidence" value="ECO:0007669"/>
    <property type="project" value="EnsemblFungi"/>
</dbReference>
<dbReference type="GO" id="GO:0030837">
    <property type="term" value="P:negative regulation of actin filament polymerization"/>
    <property type="evidence" value="ECO:0007669"/>
    <property type="project" value="EnsemblFungi"/>
</dbReference>
<feature type="region of interest" description="Disordered" evidence="3">
    <location>
        <begin position="415"/>
        <end position="443"/>
    </location>
</feature>
<dbReference type="GO" id="GO:0000131">
    <property type="term" value="C:incipient cellular bud site"/>
    <property type="evidence" value="ECO:0007669"/>
    <property type="project" value="EnsemblFungi"/>
</dbReference>
<dbReference type="InterPro" id="IPR001452">
    <property type="entry name" value="SH3_domain"/>
</dbReference>
<dbReference type="RefSeq" id="XP_001645810.1">
    <property type="nucleotide sequence ID" value="XM_001645760.1"/>
</dbReference>
<dbReference type="EMBL" id="DS480396">
    <property type="protein sequence ID" value="EDO17952.1"/>
    <property type="molecule type" value="Genomic_DNA"/>
</dbReference>
<dbReference type="eggNOG" id="ENOG502R17J">
    <property type="taxonomic scope" value="Eukaryota"/>
</dbReference>
<feature type="compositionally biased region" description="Polar residues" evidence="3">
    <location>
        <begin position="156"/>
        <end position="165"/>
    </location>
</feature>
<feature type="compositionally biased region" description="Acidic residues" evidence="3">
    <location>
        <begin position="193"/>
        <end position="213"/>
    </location>
</feature>
<gene>
    <name evidence="5" type="ORF">Kpol_1010p70</name>
</gene>
<dbReference type="GeneID" id="5546209"/>